<dbReference type="Proteomes" id="UP001379533">
    <property type="component" value="Chromosome"/>
</dbReference>
<sequence>MEWGFETWLVKDSYDQTWRFWLAGPADIGGGEESSSGRAEREPVLPREGPLSHIIYNAFDTCGALSDDPARDLLAIYDALAGSRLADELPRPTVDQHRRLRGFESELRTVLYAAVEAGILQFERHEPPWPFPEHDGKPAERKPQSEVQERAGTFTVRAVDPVGDAVDGIELIFEANGQQKKVTTDAAGIARWSGVQASEARARLADAAAVMEKLTKRWTSARRRKAPEGSDVTVRELADDVPSFTVKDAVQHTLLLEPPRMEIPEQKEFPLGNDEPILLASNDPNFIPGGGVRAQHEKRGKDTSPASEPPDVYASFRQVTSPSAPDIAFDHGFLDDGNGNIDPAKRRPATAEDKLEKRKWELILAGAILLRPDLYDGSFAYDHFIHGNGEDWKFDFDRYVSSTRNKAVPDVAIDGSGMTTLESIIEDARAGAIEIHDQTSRPTFVMQTDGVTCGDSARYPYPATENWQKSVGGFTIWMEATVAVQMDPIAGTRHFTIDLTVHGADRYNFDPRKKDMGSGTPDAVNGRFEVSGLGHEFMQYGTLKRTITFTVGLRHNADPRAKPGDQNVKKPGAR</sequence>
<accession>A0ABZ2K7F4</accession>
<proteinExistence type="predicted"/>
<feature type="region of interest" description="Disordered" evidence="1">
    <location>
        <begin position="554"/>
        <end position="574"/>
    </location>
</feature>
<gene>
    <name evidence="2" type="ORF">LZC95_50395</name>
</gene>
<evidence type="ECO:0000313" key="2">
    <source>
        <dbReference type="EMBL" id="WXA94617.1"/>
    </source>
</evidence>
<protein>
    <submittedName>
        <fullName evidence="2">Uncharacterized protein</fullName>
    </submittedName>
</protein>
<reference evidence="2 3" key="1">
    <citation type="submission" date="2021-12" db="EMBL/GenBank/DDBJ databases">
        <title>Discovery of the Pendulisporaceae a myxobacterial family with distinct sporulation behavior and unique specialized metabolism.</title>
        <authorList>
            <person name="Garcia R."/>
            <person name="Popoff A."/>
            <person name="Bader C.D."/>
            <person name="Loehr J."/>
            <person name="Walesch S."/>
            <person name="Walt C."/>
            <person name="Boldt J."/>
            <person name="Bunk B."/>
            <person name="Haeckl F.J.F.P.J."/>
            <person name="Gunesch A.P."/>
            <person name="Birkelbach J."/>
            <person name="Nuebel U."/>
            <person name="Pietschmann T."/>
            <person name="Bach T."/>
            <person name="Mueller R."/>
        </authorList>
    </citation>
    <scope>NUCLEOTIDE SEQUENCE [LARGE SCALE GENOMIC DNA]</scope>
    <source>
        <strain evidence="2 3">MSr12523</strain>
    </source>
</reference>
<dbReference type="RefSeq" id="WP_394845228.1">
    <property type="nucleotide sequence ID" value="NZ_CP089982.1"/>
</dbReference>
<dbReference type="EMBL" id="CP089982">
    <property type="protein sequence ID" value="WXA94617.1"/>
    <property type="molecule type" value="Genomic_DNA"/>
</dbReference>
<evidence type="ECO:0000313" key="3">
    <source>
        <dbReference type="Proteomes" id="UP001379533"/>
    </source>
</evidence>
<name>A0ABZ2K7F4_9BACT</name>
<evidence type="ECO:0000256" key="1">
    <source>
        <dbReference type="SAM" id="MobiDB-lite"/>
    </source>
</evidence>
<organism evidence="2 3">
    <name type="scientific">Pendulispora brunnea</name>
    <dbReference type="NCBI Taxonomy" id="2905690"/>
    <lineage>
        <taxon>Bacteria</taxon>
        <taxon>Pseudomonadati</taxon>
        <taxon>Myxococcota</taxon>
        <taxon>Myxococcia</taxon>
        <taxon>Myxococcales</taxon>
        <taxon>Sorangiineae</taxon>
        <taxon>Pendulisporaceae</taxon>
        <taxon>Pendulispora</taxon>
    </lineage>
</organism>
<keyword evidence="3" id="KW-1185">Reference proteome</keyword>
<feature type="region of interest" description="Disordered" evidence="1">
    <location>
        <begin position="288"/>
        <end position="310"/>
    </location>
</feature>